<protein>
    <submittedName>
        <fullName evidence="6">cAMP-binding protein</fullName>
    </submittedName>
</protein>
<evidence type="ECO:0000256" key="2">
    <source>
        <dbReference type="ARBA" id="ARBA00023125"/>
    </source>
</evidence>
<organism evidence="6 7">
    <name type="scientific">Schinkia azotoformans MEV2011</name>
    <dbReference type="NCBI Taxonomy" id="1348973"/>
    <lineage>
        <taxon>Bacteria</taxon>
        <taxon>Bacillati</taxon>
        <taxon>Bacillota</taxon>
        <taxon>Bacilli</taxon>
        <taxon>Bacillales</taxon>
        <taxon>Bacillaceae</taxon>
        <taxon>Calidifontibacillus/Schinkia group</taxon>
        <taxon>Schinkia</taxon>
    </lineage>
</organism>
<dbReference type="SUPFAM" id="SSF46785">
    <property type="entry name" value="Winged helix' DNA-binding domain"/>
    <property type="match status" value="1"/>
</dbReference>
<keyword evidence="1" id="KW-0805">Transcription regulation</keyword>
<dbReference type="Gene3D" id="2.60.120.10">
    <property type="entry name" value="Jelly Rolls"/>
    <property type="match status" value="1"/>
</dbReference>
<dbReference type="InterPro" id="IPR050397">
    <property type="entry name" value="Env_Response_Regulators"/>
</dbReference>
<comment type="caution">
    <text evidence="6">The sequence shown here is derived from an EMBL/GenBank/DDBJ whole genome shotgun (WGS) entry which is preliminary data.</text>
</comment>
<keyword evidence="4" id="KW-0804">Transcription</keyword>
<dbReference type="PROSITE" id="PS50042">
    <property type="entry name" value="CNMP_BINDING_3"/>
    <property type="match status" value="1"/>
</dbReference>
<dbReference type="RefSeq" id="WP_035196788.1">
    <property type="nucleotide sequence ID" value="NZ_JJRY01000014.1"/>
</dbReference>
<dbReference type="PANTHER" id="PTHR24567">
    <property type="entry name" value="CRP FAMILY TRANSCRIPTIONAL REGULATORY PROTEIN"/>
    <property type="match status" value="1"/>
</dbReference>
<dbReference type="Proteomes" id="UP000027936">
    <property type="component" value="Unassembled WGS sequence"/>
</dbReference>
<dbReference type="InterPro" id="IPR036390">
    <property type="entry name" value="WH_DNA-bd_sf"/>
</dbReference>
<dbReference type="InterPro" id="IPR018490">
    <property type="entry name" value="cNMP-bd_dom_sf"/>
</dbReference>
<evidence type="ECO:0000313" key="6">
    <source>
        <dbReference type="EMBL" id="KEF37455.1"/>
    </source>
</evidence>
<evidence type="ECO:0000256" key="1">
    <source>
        <dbReference type="ARBA" id="ARBA00023015"/>
    </source>
</evidence>
<feature type="domain" description="Cyclic nucleotide-binding" evidence="5">
    <location>
        <begin position="13"/>
        <end position="133"/>
    </location>
</feature>
<sequence>MSFLKDSIKNFPIIKELNENALTHLLNIIRLRQYKNHGQIFSKGTSLNEIYFIIRGKVKIFNKDSCGKEQIVWIMQKGDIFPLEGFSREVTFPANAETLEDSIIGSIGVHDFESLILDNPNVLIKLFSVMNERIIDLQTRLEEQVLLERNMQIVKLLLRLCERYGEITQNGQCHLKPQFTTTDLAKMVGASRGSISRTYSRLIKEQLLYKDNVGGLLVEFEKLKEKFG</sequence>
<evidence type="ECO:0000256" key="4">
    <source>
        <dbReference type="ARBA" id="ARBA00023163"/>
    </source>
</evidence>
<keyword evidence="2" id="KW-0238">DNA-binding</keyword>
<dbReference type="Gene3D" id="1.10.10.10">
    <property type="entry name" value="Winged helix-like DNA-binding domain superfamily/Winged helix DNA-binding domain"/>
    <property type="match status" value="1"/>
</dbReference>
<dbReference type="PANTHER" id="PTHR24567:SF74">
    <property type="entry name" value="HTH-TYPE TRANSCRIPTIONAL REGULATOR ARCR"/>
    <property type="match status" value="1"/>
</dbReference>
<dbReference type="SUPFAM" id="SSF51206">
    <property type="entry name" value="cAMP-binding domain-like"/>
    <property type="match status" value="1"/>
</dbReference>
<dbReference type="GO" id="GO:0005829">
    <property type="term" value="C:cytosol"/>
    <property type="evidence" value="ECO:0007669"/>
    <property type="project" value="TreeGrafter"/>
</dbReference>
<dbReference type="Pfam" id="PF00027">
    <property type="entry name" value="cNMP_binding"/>
    <property type="match status" value="1"/>
</dbReference>
<dbReference type="Pfam" id="PF13545">
    <property type="entry name" value="HTH_Crp_2"/>
    <property type="match status" value="1"/>
</dbReference>
<name>A0A072NW25_SCHAZ</name>
<dbReference type="GO" id="GO:0003677">
    <property type="term" value="F:DNA binding"/>
    <property type="evidence" value="ECO:0007669"/>
    <property type="project" value="UniProtKB-KW"/>
</dbReference>
<proteinExistence type="predicted"/>
<dbReference type="SMART" id="SM00100">
    <property type="entry name" value="cNMP"/>
    <property type="match status" value="1"/>
</dbReference>
<dbReference type="InterPro" id="IPR014710">
    <property type="entry name" value="RmlC-like_jellyroll"/>
</dbReference>
<evidence type="ECO:0000313" key="7">
    <source>
        <dbReference type="Proteomes" id="UP000027936"/>
    </source>
</evidence>
<reference evidence="6 7" key="1">
    <citation type="submission" date="2014-04" db="EMBL/GenBank/DDBJ databases">
        <title>Draft genome sequence of Bacillus azotoformans MEV2011, a (co-) denitrifying strain unable to grow in the presence of oxygen.</title>
        <authorList>
            <person name="Nielsen M."/>
            <person name="Schreiber L."/>
            <person name="Finster K."/>
            <person name="Schramm A."/>
        </authorList>
    </citation>
    <scope>NUCLEOTIDE SEQUENCE [LARGE SCALE GENOMIC DNA]</scope>
    <source>
        <strain evidence="6 7">MEV2011</strain>
    </source>
</reference>
<dbReference type="InterPro" id="IPR012318">
    <property type="entry name" value="HTH_CRP"/>
</dbReference>
<keyword evidence="3" id="KW-0010">Activator</keyword>
<accession>A0A072NW25</accession>
<gene>
    <name evidence="6" type="ORF">M670_03262</name>
</gene>
<dbReference type="OrthoDB" id="581021at2"/>
<dbReference type="InterPro" id="IPR000595">
    <property type="entry name" value="cNMP-bd_dom"/>
</dbReference>
<evidence type="ECO:0000256" key="3">
    <source>
        <dbReference type="ARBA" id="ARBA00023159"/>
    </source>
</evidence>
<dbReference type="CDD" id="cd00038">
    <property type="entry name" value="CAP_ED"/>
    <property type="match status" value="1"/>
</dbReference>
<dbReference type="AlphaFoldDB" id="A0A072NW25"/>
<dbReference type="PATRIC" id="fig|1348973.3.peg.3141"/>
<dbReference type="GO" id="GO:0003700">
    <property type="term" value="F:DNA-binding transcription factor activity"/>
    <property type="evidence" value="ECO:0007669"/>
    <property type="project" value="TreeGrafter"/>
</dbReference>
<dbReference type="EMBL" id="JJRY01000014">
    <property type="protein sequence ID" value="KEF37455.1"/>
    <property type="molecule type" value="Genomic_DNA"/>
</dbReference>
<dbReference type="InterPro" id="IPR036388">
    <property type="entry name" value="WH-like_DNA-bd_sf"/>
</dbReference>
<evidence type="ECO:0000259" key="5">
    <source>
        <dbReference type="PROSITE" id="PS50042"/>
    </source>
</evidence>